<dbReference type="WBParaSite" id="HDID_0000092601-mRNA-1">
    <property type="protein sequence ID" value="HDID_0000092601-mRNA-1"/>
    <property type="gene ID" value="HDID_0000092601"/>
</dbReference>
<feature type="compositionally biased region" description="Polar residues" evidence="2">
    <location>
        <begin position="357"/>
        <end position="367"/>
    </location>
</feature>
<protein>
    <submittedName>
        <fullName evidence="5">Protein kinase domain-containing protein</fullName>
    </submittedName>
</protein>
<feature type="compositionally biased region" description="Polar residues" evidence="2">
    <location>
        <begin position="391"/>
        <end position="401"/>
    </location>
</feature>
<dbReference type="STRING" id="6216.A0A158QC41"/>
<feature type="region of interest" description="Disordered" evidence="2">
    <location>
        <begin position="733"/>
        <end position="796"/>
    </location>
</feature>
<feature type="compositionally biased region" description="Low complexity" evidence="2">
    <location>
        <begin position="154"/>
        <end position="182"/>
    </location>
</feature>
<evidence type="ECO:0000313" key="3">
    <source>
        <dbReference type="EMBL" id="VDL18388.1"/>
    </source>
</evidence>
<dbReference type="OrthoDB" id="6267848at2759"/>
<evidence type="ECO:0000256" key="1">
    <source>
        <dbReference type="SAM" id="Coils"/>
    </source>
</evidence>
<feature type="region of interest" description="Disordered" evidence="2">
    <location>
        <begin position="380"/>
        <end position="508"/>
    </location>
</feature>
<feature type="compositionally biased region" description="Basic and acidic residues" evidence="2">
    <location>
        <begin position="292"/>
        <end position="307"/>
    </location>
</feature>
<feature type="compositionally biased region" description="Low complexity" evidence="2">
    <location>
        <begin position="759"/>
        <end position="782"/>
    </location>
</feature>
<feature type="region of interest" description="Disordered" evidence="2">
    <location>
        <begin position="145"/>
        <end position="182"/>
    </location>
</feature>
<feature type="compositionally biased region" description="Low complexity" evidence="2">
    <location>
        <begin position="244"/>
        <end position="257"/>
    </location>
</feature>
<gene>
    <name evidence="3" type="ORF">HDID_LOCUS927</name>
</gene>
<sequence>MLSKVAVPQEPTKYSIIKKPNKVATIRQQPASCNRQVHRAIEEPSPSQRFSSLTLPTGIMQPQAGGIRYSFYRMQTPQMVRQTSVPNSPCCPTGQYPRFPVKTPNQHLQTSQGLPYSASSTISSNTLSCIATPMTQRHARYISRHTATTEETSKTPSSSSSSRDSGILSQDSSTSSQSFSNDDYISNFQHQVNGFRTPQCVPRRAKPIAKKPIVEPPAVKFRGNTGTLNRSRVAKSVNSGSKIPSAVTSAASSPVTPRASWNSNSSTGGSKGETNKSGTRVGRSTSICSGTLEREKKSRLLNGEKQDSSGLISSPNCGRIPRPTNLAGERSPRTEKEPSMMAKTTHQPLKADEKSPRNSSLPGSDRQISAANANSHIPTLRAKTLSPPPQFASSKTSSIGPQTMMTPDSSSTSTCTLAANSRDSSTSLLNRGPTATCSNLDDTPTPSNRGTPEPNSKSKQVTNNATDDFNNLPVPPVPTSPKTPRVSPRVTVTSEDQNQSSLGYGPLSHIKLPYSTPVLQRTQTTSNSGSSVSSNSGIYAKREKSSIYVTGAGGQPIPDSFGSHMSLSSSGSVISPGADSSAFEAAKLRRELELAHQKIAALTCQLSANEREVQELRKIIEKFRCQALSSDWLSSMEMARNGKKLSQSQEFIKSQHILDSDMMSQQAGSLSNLVHSPHAISGFGEFGRYLQQEHSSGGIRGFMTPNYMPIRDSFDRSNKKGGSWFRSSINRAFRRSKSRDPPDRAKVTSTSSSNDVNLPSPGSGSSVHHSPTSSSGESPSTTDKNLCSEEEGGEGMAGGEMMLEMMQETVRSLQHQVRCLRAENSFLQRAVDRCSLANSAESSSDKVSLTTSRGSTSAFPYNATCNPLKISRLLRELFAVTPEIGQHITPVFIELNYRPTSNRSGNDIPNIRRTATPSSPSQHYLQLPGQQFTQMGYPSPNISTRMFGDGEDSEDLSHLHLIGRVCLDQSASELMTKVKSLFQMYLSYLDSDDHLGLNVDSISSVCIRITPQSINSGQQPKEVQLSPLSTELDPLNIEIGYEISRIRISLHENAYALEKPVASNLLNPLAVSSIAWISLLSSPLLSKMIESLLANKCVIIYGPRGSGKLEFGRILIDSMAKMFPGFWSTQPTAVHYYLRASSNAVNELRQVLMNTLLSVEGLIILRLPPSLLSDLINITTELGFNTHPRKILLLAITDTLIFPEEPTKLRNCPGIFPFLADIQTASTYMRRCLRQRFSQFAFQCLDVSNLSNNATELDALTEVIEWLPEFWLHCVTTSAWNSLSNSEENSTSTSSFVLSPFRLLACPLTLQASSVWFGEVCDSEGIFRRVGESNRDLMRWLAATWPWPNEKLPFVFAPFDRSTNALHLDPIMTASNASMASSSMLMYDSSASLPTLLSPNPSSSNGRCIRRTSPCPILRR</sequence>
<reference evidence="5" key="1">
    <citation type="submission" date="2016-04" db="UniProtKB">
        <authorList>
            <consortium name="WormBaseParasite"/>
        </authorList>
    </citation>
    <scope>IDENTIFICATION</scope>
</reference>
<feature type="region of interest" description="Disordered" evidence="2">
    <location>
        <begin position="207"/>
        <end position="367"/>
    </location>
</feature>
<evidence type="ECO:0000313" key="5">
    <source>
        <dbReference type="WBParaSite" id="HDID_0000092601-mRNA-1"/>
    </source>
</evidence>
<organism evidence="5">
    <name type="scientific">Hymenolepis diminuta</name>
    <name type="common">Rat tapeworm</name>
    <dbReference type="NCBI Taxonomy" id="6216"/>
    <lineage>
        <taxon>Eukaryota</taxon>
        <taxon>Metazoa</taxon>
        <taxon>Spiralia</taxon>
        <taxon>Lophotrochozoa</taxon>
        <taxon>Platyhelminthes</taxon>
        <taxon>Cestoda</taxon>
        <taxon>Eucestoda</taxon>
        <taxon>Cyclophyllidea</taxon>
        <taxon>Hymenolepididae</taxon>
        <taxon>Hymenolepis</taxon>
    </lineage>
</organism>
<keyword evidence="1" id="KW-0175">Coiled coil</keyword>
<feature type="compositionally biased region" description="Polar residues" evidence="2">
    <location>
        <begin position="490"/>
        <end position="502"/>
    </location>
</feature>
<proteinExistence type="predicted"/>
<feature type="compositionally biased region" description="Polar residues" evidence="2">
    <location>
        <begin position="224"/>
        <end position="242"/>
    </location>
</feature>
<dbReference type="EMBL" id="UYSG01000142">
    <property type="protein sequence ID" value="VDL18388.1"/>
    <property type="molecule type" value="Genomic_DNA"/>
</dbReference>
<name>A0A158QC41_HYMDI</name>
<feature type="compositionally biased region" description="Polar residues" evidence="2">
    <location>
        <begin position="747"/>
        <end position="757"/>
    </location>
</feature>
<reference evidence="3 4" key="2">
    <citation type="submission" date="2018-11" db="EMBL/GenBank/DDBJ databases">
        <authorList>
            <consortium name="Pathogen Informatics"/>
        </authorList>
    </citation>
    <scope>NUCLEOTIDE SEQUENCE [LARGE SCALE GENOMIC DNA]</scope>
</reference>
<dbReference type="Proteomes" id="UP000274504">
    <property type="component" value="Unassembled WGS sequence"/>
</dbReference>
<feature type="compositionally biased region" description="Polar residues" evidence="2">
    <location>
        <begin position="417"/>
        <end position="469"/>
    </location>
</feature>
<feature type="compositionally biased region" description="Polar residues" evidence="2">
    <location>
        <begin position="275"/>
        <end position="289"/>
    </location>
</feature>
<accession>A0A158QC41</accession>
<evidence type="ECO:0000256" key="2">
    <source>
        <dbReference type="SAM" id="MobiDB-lite"/>
    </source>
</evidence>
<feature type="compositionally biased region" description="Polar residues" evidence="2">
    <location>
        <begin position="259"/>
        <end position="268"/>
    </location>
</feature>
<feature type="coiled-coil region" evidence="1">
    <location>
        <begin position="585"/>
        <end position="626"/>
    </location>
</feature>
<feature type="compositionally biased region" description="Low complexity" evidence="2">
    <location>
        <begin position="403"/>
        <end position="416"/>
    </location>
</feature>
<evidence type="ECO:0000313" key="4">
    <source>
        <dbReference type="Proteomes" id="UP000274504"/>
    </source>
</evidence>
<feature type="coiled-coil region" evidence="1">
    <location>
        <begin position="803"/>
        <end position="830"/>
    </location>
</feature>